<dbReference type="GO" id="GO:0006313">
    <property type="term" value="P:DNA transposition"/>
    <property type="evidence" value="ECO:0007669"/>
    <property type="project" value="InterPro"/>
</dbReference>
<dbReference type="PANTHER" id="PTHR33055:SF17">
    <property type="entry name" value="THIRD ORF IN TRANSPOSON ISC1491"/>
    <property type="match status" value="1"/>
</dbReference>
<evidence type="ECO:0000313" key="2">
    <source>
        <dbReference type="EMBL" id="GKI19953.1"/>
    </source>
</evidence>
<evidence type="ECO:0000313" key="4">
    <source>
        <dbReference type="Proteomes" id="UP001055105"/>
    </source>
</evidence>
<reference evidence="2" key="1">
    <citation type="submission" date="2022-01" db="EMBL/GenBank/DDBJ databases">
        <title>Novel bile acid biosynthetic pathways are enriched in the microbiome of centenarians.</title>
        <authorList>
            <person name="Sato Y."/>
            <person name="Atarashi K."/>
            <person name="Plichta R.D."/>
            <person name="Arai Y."/>
            <person name="Sasajima S."/>
            <person name="Kearney M.S."/>
            <person name="Suda W."/>
            <person name="Takeshita K."/>
            <person name="Sasaki T."/>
            <person name="Okamoto S."/>
            <person name="Skelly N.A."/>
            <person name="Okamura Y."/>
            <person name="Vlamakis H."/>
            <person name="Li Y."/>
            <person name="Tanoue T."/>
            <person name="Takei H."/>
            <person name="Nittono H."/>
            <person name="Narushima S."/>
            <person name="Irie J."/>
            <person name="Itoh H."/>
            <person name="Moriya K."/>
            <person name="Sugiura Y."/>
            <person name="Suematsu M."/>
            <person name="Moritoki N."/>
            <person name="Shibata S."/>
            <person name="Littman R.D."/>
            <person name="Fischbach A.M."/>
            <person name="Uwamino Y."/>
            <person name="Inoue T."/>
            <person name="Honda A."/>
            <person name="Hattori M."/>
            <person name="Murai T."/>
            <person name="Xavier J.R."/>
            <person name="Hirose N."/>
            <person name="Honda K."/>
        </authorList>
    </citation>
    <scope>NUCLEOTIDE SEQUENCE</scope>
    <source>
        <strain evidence="2">CE91-St16</strain>
    </source>
</reference>
<dbReference type="GO" id="GO:0004803">
    <property type="term" value="F:transposase activity"/>
    <property type="evidence" value="ECO:0007669"/>
    <property type="project" value="InterPro"/>
</dbReference>
<accession>A0AA37KTH3</accession>
<proteinExistence type="predicted"/>
<evidence type="ECO:0000313" key="3">
    <source>
        <dbReference type="EMBL" id="MDU0260504.1"/>
    </source>
</evidence>
<dbReference type="Proteomes" id="UP001055105">
    <property type="component" value="Unassembled WGS sequence"/>
</dbReference>
<comment type="caution">
    <text evidence="2">The sequence shown here is derived from an EMBL/GenBank/DDBJ whole genome shotgun (WGS) entry which is preliminary data.</text>
</comment>
<dbReference type="Proteomes" id="UP001181347">
    <property type="component" value="Unassembled WGS sequence"/>
</dbReference>
<dbReference type="InterPro" id="IPR047650">
    <property type="entry name" value="Transpos_IS110"/>
</dbReference>
<name>A0AA37KTH3_9BACT</name>
<reference evidence="3" key="2">
    <citation type="submission" date="2023-10" db="EMBL/GenBank/DDBJ databases">
        <title>Genome Sequence of the Bacteria from From Gut Wall in Crohn's Disease.</title>
        <authorList>
            <person name="Rodriguez-Palacios A."/>
        </authorList>
    </citation>
    <scope>NUCLEOTIDE SEQUENCE</scope>
    <source>
        <strain evidence="3">CavFT-hAR58</strain>
    </source>
</reference>
<gene>
    <name evidence="2" type="ORF">CE91St16_28610</name>
    <name evidence="3" type="ORF">RVH17_10380</name>
</gene>
<dbReference type="PANTHER" id="PTHR33055">
    <property type="entry name" value="TRANSPOSASE FOR INSERTION SEQUENCE ELEMENT IS1111A"/>
    <property type="match status" value="1"/>
</dbReference>
<organism evidence="2 4">
    <name type="scientific">Alistipes finegoldii</name>
    <dbReference type="NCBI Taxonomy" id="214856"/>
    <lineage>
        <taxon>Bacteria</taxon>
        <taxon>Pseudomonadati</taxon>
        <taxon>Bacteroidota</taxon>
        <taxon>Bacteroidia</taxon>
        <taxon>Bacteroidales</taxon>
        <taxon>Rikenellaceae</taxon>
        <taxon>Alistipes</taxon>
    </lineage>
</organism>
<evidence type="ECO:0000259" key="1">
    <source>
        <dbReference type="Pfam" id="PF01548"/>
    </source>
</evidence>
<feature type="domain" description="Transposase IS110-like N-terminal" evidence="1">
    <location>
        <begin position="10"/>
        <end position="97"/>
    </location>
</feature>
<dbReference type="EMBL" id="JAWDES010000005">
    <property type="protein sequence ID" value="MDU0260504.1"/>
    <property type="molecule type" value="Genomic_DNA"/>
</dbReference>
<sequence length="113" mass="12696">MYEAGFCGFWIHERLTALGIDNIVVNPADVPTKSSEKLRKSDAVDSGKLARSLRANELKGIYTPDSVSLEMRSLIRLKNSITKDTTRQKNRIKSQLRCLGIGIPQEFLEPFSN</sequence>
<dbReference type="EMBL" id="BQOL01000002">
    <property type="protein sequence ID" value="GKI19953.1"/>
    <property type="molecule type" value="Genomic_DNA"/>
</dbReference>
<dbReference type="GO" id="GO:0003677">
    <property type="term" value="F:DNA binding"/>
    <property type="evidence" value="ECO:0007669"/>
    <property type="project" value="InterPro"/>
</dbReference>
<dbReference type="RefSeq" id="WP_009597111.1">
    <property type="nucleotide sequence ID" value="NZ_AP025581.1"/>
</dbReference>
<dbReference type="Pfam" id="PF01548">
    <property type="entry name" value="DEDD_Tnp_IS110"/>
    <property type="match status" value="1"/>
</dbReference>
<dbReference type="AlphaFoldDB" id="A0AA37KTH3"/>
<protein>
    <submittedName>
        <fullName evidence="3">Transposase</fullName>
    </submittedName>
</protein>
<dbReference type="InterPro" id="IPR002525">
    <property type="entry name" value="Transp_IS110-like_N"/>
</dbReference>